<dbReference type="OrthoDB" id="6278496at2"/>
<keyword evidence="1" id="KW-0732">Signal</keyword>
<organism evidence="3 4">
    <name type="scientific">Phaeodactylibacter luteus</name>
    <dbReference type="NCBI Taxonomy" id="1564516"/>
    <lineage>
        <taxon>Bacteria</taxon>
        <taxon>Pseudomonadati</taxon>
        <taxon>Bacteroidota</taxon>
        <taxon>Saprospiria</taxon>
        <taxon>Saprospirales</taxon>
        <taxon>Haliscomenobacteraceae</taxon>
        <taxon>Phaeodactylibacter</taxon>
    </lineage>
</organism>
<reference evidence="3 4" key="1">
    <citation type="submission" date="2019-08" db="EMBL/GenBank/DDBJ databases">
        <title>Genome of Phaeodactylibacter luteus.</title>
        <authorList>
            <person name="Bowman J.P."/>
        </authorList>
    </citation>
    <scope>NUCLEOTIDE SEQUENCE [LARGE SCALE GENOMIC DNA]</scope>
    <source>
        <strain evidence="3 4">KCTC 42180</strain>
    </source>
</reference>
<dbReference type="PROSITE" id="PS51352">
    <property type="entry name" value="THIOREDOXIN_2"/>
    <property type="match status" value="1"/>
</dbReference>
<feature type="domain" description="Thioredoxin" evidence="2">
    <location>
        <begin position="22"/>
        <end position="176"/>
    </location>
</feature>
<gene>
    <name evidence="3" type="ORF">FRY97_08465</name>
</gene>
<dbReference type="InterPro" id="IPR026444">
    <property type="entry name" value="Secre_tail"/>
</dbReference>
<feature type="signal peptide" evidence="1">
    <location>
        <begin position="1"/>
        <end position="20"/>
    </location>
</feature>
<proteinExistence type="predicted"/>
<dbReference type="NCBIfam" id="TIGR04183">
    <property type="entry name" value="Por_Secre_tail"/>
    <property type="match status" value="1"/>
</dbReference>
<evidence type="ECO:0000259" key="2">
    <source>
        <dbReference type="PROSITE" id="PS51352"/>
    </source>
</evidence>
<feature type="chain" id="PRO_5023027397" evidence="1">
    <location>
        <begin position="21"/>
        <end position="480"/>
    </location>
</feature>
<name>A0A5C6RNM7_9BACT</name>
<accession>A0A5C6RNM7</accession>
<dbReference type="RefSeq" id="WP_147167019.1">
    <property type="nucleotide sequence ID" value="NZ_VOOR01000014.1"/>
</dbReference>
<sequence length="480" mass="51908">MMKYVYALILLAGLSVSAQAQVQPGDWATPFTLTDINGNEQRLYDFLSEGKPVIMVMSAAWCLPCWNLHNSGVLEEIYATYGPDGTDEIMVLFIEADPNTSFEQLTGMEGPSQGNWVSGTPYPIIDVQDFGLPAAYGLQAYPTVAMICPDMRIKIPQMWSGLSNWTVENVLNEAFSCNNEPLPNDAAIHEFSSRPTLCGTADVAAKLYNSGASVVNSAEVSLLREGQVLATTTWAGELPTGAEAPIVFEGVPLAPGFNAFRLELSGMDDDPGNNSVNLGIYNAPNTTLTLNFYAQGDEDAAEDQTRWLIINELQDTVASGLIGLDYQETSISLPAEGCYEFVVADDGENGLSGGGFILATDLNGNPIMDASDNFASERRQRFFASTVVNTQHYARSNAELELFPNPASHEVQLRFGLPSEGAARLSLFNANGQEVFSRTYTKLPSGTQQLSAPCGALPNGWYTARLQTTAGTLHGRFIKQ</sequence>
<dbReference type="Gene3D" id="3.40.30.10">
    <property type="entry name" value="Glutaredoxin"/>
    <property type="match status" value="1"/>
</dbReference>
<dbReference type="InterPro" id="IPR013766">
    <property type="entry name" value="Thioredoxin_domain"/>
</dbReference>
<evidence type="ECO:0000256" key="1">
    <source>
        <dbReference type="SAM" id="SignalP"/>
    </source>
</evidence>
<keyword evidence="4" id="KW-1185">Reference proteome</keyword>
<dbReference type="InterPro" id="IPR036249">
    <property type="entry name" value="Thioredoxin-like_sf"/>
</dbReference>
<comment type="caution">
    <text evidence="3">The sequence shown here is derived from an EMBL/GenBank/DDBJ whole genome shotgun (WGS) entry which is preliminary data.</text>
</comment>
<evidence type="ECO:0000313" key="4">
    <source>
        <dbReference type="Proteomes" id="UP000321580"/>
    </source>
</evidence>
<dbReference type="AlphaFoldDB" id="A0A5C6RNM7"/>
<evidence type="ECO:0000313" key="3">
    <source>
        <dbReference type="EMBL" id="TXB63549.1"/>
    </source>
</evidence>
<dbReference type="EMBL" id="VOOR01000014">
    <property type="protein sequence ID" value="TXB63549.1"/>
    <property type="molecule type" value="Genomic_DNA"/>
</dbReference>
<dbReference type="Proteomes" id="UP000321580">
    <property type="component" value="Unassembled WGS sequence"/>
</dbReference>
<protein>
    <submittedName>
        <fullName evidence="3">T9SS type A sorting domain-containing protein</fullName>
    </submittedName>
</protein>
<dbReference type="SUPFAM" id="SSF52833">
    <property type="entry name" value="Thioredoxin-like"/>
    <property type="match status" value="1"/>
</dbReference>